<reference evidence="2" key="1">
    <citation type="journal article" date="2019" name="Int. J. Syst. Evol. Microbiol.">
        <title>The Global Catalogue of Microorganisms (GCM) 10K type strain sequencing project: providing services to taxonomists for standard genome sequencing and annotation.</title>
        <authorList>
            <consortium name="The Broad Institute Genomics Platform"/>
            <consortium name="The Broad Institute Genome Sequencing Center for Infectious Disease"/>
            <person name="Wu L."/>
            <person name="Ma J."/>
        </authorList>
    </citation>
    <scope>NUCLEOTIDE SEQUENCE [LARGE SCALE GENOMIC DNA]</scope>
    <source>
        <strain evidence="2">CCUG 53903</strain>
    </source>
</reference>
<evidence type="ECO:0000313" key="2">
    <source>
        <dbReference type="Proteomes" id="UP001596058"/>
    </source>
</evidence>
<dbReference type="RefSeq" id="WP_379516773.1">
    <property type="nucleotide sequence ID" value="NZ_JBHSPA010000028.1"/>
</dbReference>
<comment type="caution">
    <text evidence="1">The sequence shown here is derived from an EMBL/GenBank/DDBJ whole genome shotgun (WGS) entry which is preliminary data.</text>
</comment>
<dbReference type="SUPFAM" id="SSF54285">
    <property type="entry name" value="MoaD/ThiS"/>
    <property type="match status" value="1"/>
</dbReference>
<accession>A0ABW1CNF3</accession>
<name>A0ABW1CNF3_9ACTN</name>
<dbReference type="InterPro" id="IPR012675">
    <property type="entry name" value="Beta-grasp_dom_sf"/>
</dbReference>
<dbReference type="Gene3D" id="3.10.20.30">
    <property type="match status" value="1"/>
</dbReference>
<evidence type="ECO:0000313" key="1">
    <source>
        <dbReference type="EMBL" id="MFC5827266.1"/>
    </source>
</evidence>
<keyword evidence="2" id="KW-1185">Reference proteome</keyword>
<gene>
    <name evidence="1" type="ORF">ACFPZ3_25660</name>
</gene>
<sequence>MSTIRISGAMLRFVDYQRAVTVRGDSIRAALDELVAAYPALADVLFDRRNNLRTQHRLALNGEVLSGLFLDYPLDSRDEIDIITAISGG</sequence>
<dbReference type="InterPro" id="IPR003749">
    <property type="entry name" value="ThiS/MoaD-like"/>
</dbReference>
<dbReference type="Pfam" id="PF02597">
    <property type="entry name" value="ThiS"/>
    <property type="match status" value="1"/>
</dbReference>
<protein>
    <submittedName>
        <fullName evidence="1">MoaD/ThiS family protein</fullName>
    </submittedName>
</protein>
<organism evidence="1 2">
    <name type="scientific">Nonomuraea insulae</name>
    <dbReference type="NCBI Taxonomy" id="1616787"/>
    <lineage>
        <taxon>Bacteria</taxon>
        <taxon>Bacillati</taxon>
        <taxon>Actinomycetota</taxon>
        <taxon>Actinomycetes</taxon>
        <taxon>Streptosporangiales</taxon>
        <taxon>Streptosporangiaceae</taxon>
        <taxon>Nonomuraea</taxon>
    </lineage>
</organism>
<dbReference type="EMBL" id="JBHSPA010000028">
    <property type="protein sequence ID" value="MFC5827266.1"/>
    <property type="molecule type" value="Genomic_DNA"/>
</dbReference>
<dbReference type="InterPro" id="IPR016155">
    <property type="entry name" value="Mopterin_synth/thiamin_S_b"/>
</dbReference>
<dbReference type="Proteomes" id="UP001596058">
    <property type="component" value="Unassembled WGS sequence"/>
</dbReference>
<proteinExistence type="predicted"/>
<dbReference type="CDD" id="cd17040">
    <property type="entry name" value="Ubl_MoaD_like"/>
    <property type="match status" value="1"/>
</dbReference>